<keyword evidence="2" id="KW-0479">Metal-binding</keyword>
<dbReference type="AlphaFoldDB" id="A0A6M5YY01"/>
<keyword evidence="3" id="KW-0408">Iron</keyword>
<dbReference type="Gene3D" id="3.30.9.10">
    <property type="entry name" value="D-Amino Acid Oxidase, subunit A, domain 2"/>
    <property type="match status" value="1"/>
</dbReference>
<dbReference type="PRINTS" id="PR00162">
    <property type="entry name" value="RIESKE"/>
</dbReference>
<keyword evidence="5" id="KW-1015">Disulfide bond</keyword>
<dbReference type="InterPro" id="IPR006076">
    <property type="entry name" value="FAD-dep_OxRdtase"/>
</dbReference>
<evidence type="ECO:0000256" key="3">
    <source>
        <dbReference type="ARBA" id="ARBA00023004"/>
    </source>
</evidence>
<dbReference type="SUPFAM" id="SSF51905">
    <property type="entry name" value="FAD/NAD(P)-binding domain"/>
    <property type="match status" value="1"/>
</dbReference>
<keyword evidence="1" id="KW-0001">2Fe-2S</keyword>
<dbReference type="InterPro" id="IPR036188">
    <property type="entry name" value="FAD/NAD-bd_sf"/>
</dbReference>
<dbReference type="GO" id="GO:0046872">
    <property type="term" value="F:metal ion binding"/>
    <property type="evidence" value="ECO:0007669"/>
    <property type="project" value="UniProtKB-KW"/>
</dbReference>
<dbReference type="Gene3D" id="2.102.10.10">
    <property type="entry name" value="Rieske [2Fe-2S] iron-sulphur domain"/>
    <property type="match status" value="1"/>
</dbReference>
<sequence>MNTDTRSIWALDDAARTAAPLAGDASCDVCVIGGGIAGLTTAYLLARDGKKVIVLDAKPRVAAGETEHTTAHLAWYLDDTFSHLASVRGDEVAKAAAASHRAAIDLIGEIARSERIACDFRQVDGHLFPGADGPDTLDQEEKTLTRLGLPFERTKLTFPGGRSSDCLRFPAHARFHPIKYLAALAAAIRARGGVIHTDTVVEKVRGGAPCRVTTAHGRTVTAGAAVIATNNPFEGGTVLHTKVASYTTYAVAIEVPKGSCGDGLWWDTEDPYHYVRVQPGGEGTEFDHLIVGGEDHKTGQAGDQPQRWDRLVAWAGERVPGAGAVRFHWSGQVFETADGLGLIGPAPWNGPNVFVITGDSGMGMTHGTLGARLVADLVLGRPNELATVYSPSRLTPAAARTLLGENLNAVAQFTDWLTGGDVKGADQIPPGHGAVVRRGLTKLAVYKDDRGQVTTLSAVCPHMGCLVRWNPGEATWDCPCHGSRFSATGTCLHGPSTSDLKKAD</sequence>
<keyword evidence="8" id="KW-1185">Reference proteome</keyword>
<dbReference type="InterPro" id="IPR017941">
    <property type="entry name" value="Rieske_2Fe-2S"/>
</dbReference>
<accession>A0A6M5YY01</accession>
<dbReference type="InterPro" id="IPR005805">
    <property type="entry name" value="Rieske_Fe-S_prot_C"/>
</dbReference>
<dbReference type="SUPFAM" id="SSF50022">
    <property type="entry name" value="ISP domain"/>
    <property type="match status" value="1"/>
</dbReference>
<dbReference type="EMBL" id="CP053452">
    <property type="protein sequence ID" value="QJW98350.1"/>
    <property type="molecule type" value="Genomic_DNA"/>
</dbReference>
<reference evidence="8" key="1">
    <citation type="submission" date="2020-05" db="EMBL/GenBank/DDBJ databases">
        <title>Frigoriglobus tundricola gen. nov., sp. nov., a psychrotolerant cellulolytic planctomycete of the family Gemmataceae with two divergent copies of 16S rRNA gene.</title>
        <authorList>
            <person name="Kulichevskaya I.S."/>
            <person name="Ivanova A.A."/>
            <person name="Naumoff D.G."/>
            <person name="Beletsky A.V."/>
            <person name="Rijpstra W.I.C."/>
            <person name="Sinninghe Damste J.S."/>
            <person name="Mardanov A.V."/>
            <person name="Ravin N.V."/>
            <person name="Dedysh S.N."/>
        </authorList>
    </citation>
    <scope>NUCLEOTIDE SEQUENCE [LARGE SCALE GENOMIC DNA]</scope>
    <source>
        <strain evidence="8">PL17</strain>
    </source>
</reference>
<dbReference type="GO" id="GO:0016020">
    <property type="term" value="C:membrane"/>
    <property type="evidence" value="ECO:0007669"/>
    <property type="project" value="InterPro"/>
</dbReference>
<evidence type="ECO:0000256" key="4">
    <source>
        <dbReference type="ARBA" id="ARBA00023014"/>
    </source>
</evidence>
<protein>
    <submittedName>
        <fullName evidence="7">Oxidoreductase</fullName>
    </submittedName>
</protein>
<evidence type="ECO:0000313" key="7">
    <source>
        <dbReference type="EMBL" id="QJW98350.1"/>
    </source>
</evidence>
<dbReference type="GO" id="GO:0005737">
    <property type="term" value="C:cytoplasm"/>
    <property type="evidence" value="ECO:0007669"/>
    <property type="project" value="TreeGrafter"/>
</dbReference>
<dbReference type="KEGG" id="ftj:FTUN_5938"/>
<dbReference type="GO" id="GO:0051537">
    <property type="term" value="F:2 iron, 2 sulfur cluster binding"/>
    <property type="evidence" value="ECO:0007669"/>
    <property type="project" value="UniProtKB-KW"/>
</dbReference>
<evidence type="ECO:0000256" key="2">
    <source>
        <dbReference type="ARBA" id="ARBA00022723"/>
    </source>
</evidence>
<evidence type="ECO:0000313" key="8">
    <source>
        <dbReference type="Proteomes" id="UP000503447"/>
    </source>
</evidence>
<name>A0A6M5YY01_9BACT</name>
<dbReference type="Gene3D" id="3.50.50.60">
    <property type="entry name" value="FAD/NAD(P)-binding domain"/>
    <property type="match status" value="1"/>
</dbReference>
<proteinExistence type="predicted"/>
<evidence type="ECO:0000259" key="6">
    <source>
        <dbReference type="PROSITE" id="PS51296"/>
    </source>
</evidence>
<dbReference type="Proteomes" id="UP000503447">
    <property type="component" value="Chromosome"/>
</dbReference>
<evidence type="ECO:0000256" key="1">
    <source>
        <dbReference type="ARBA" id="ARBA00022714"/>
    </source>
</evidence>
<dbReference type="Pfam" id="PF00355">
    <property type="entry name" value="Rieske"/>
    <property type="match status" value="1"/>
</dbReference>
<evidence type="ECO:0000256" key="5">
    <source>
        <dbReference type="ARBA" id="ARBA00023157"/>
    </source>
</evidence>
<dbReference type="PANTHER" id="PTHR13847">
    <property type="entry name" value="SARCOSINE DEHYDROGENASE-RELATED"/>
    <property type="match status" value="1"/>
</dbReference>
<keyword evidence="4" id="KW-0411">Iron-sulfur</keyword>
<dbReference type="PROSITE" id="PS51296">
    <property type="entry name" value="RIESKE"/>
    <property type="match status" value="1"/>
</dbReference>
<gene>
    <name evidence="7" type="ORF">FTUN_5938</name>
</gene>
<dbReference type="PANTHER" id="PTHR13847:SF281">
    <property type="entry name" value="FAD DEPENDENT OXIDOREDUCTASE DOMAIN-CONTAINING PROTEIN"/>
    <property type="match status" value="1"/>
</dbReference>
<feature type="domain" description="Rieske" evidence="6">
    <location>
        <begin position="420"/>
        <end position="504"/>
    </location>
</feature>
<organism evidence="7 8">
    <name type="scientific">Frigoriglobus tundricola</name>
    <dbReference type="NCBI Taxonomy" id="2774151"/>
    <lineage>
        <taxon>Bacteria</taxon>
        <taxon>Pseudomonadati</taxon>
        <taxon>Planctomycetota</taxon>
        <taxon>Planctomycetia</taxon>
        <taxon>Gemmatales</taxon>
        <taxon>Gemmataceae</taxon>
        <taxon>Frigoriglobus</taxon>
    </lineage>
</organism>
<dbReference type="Pfam" id="PF01266">
    <property type="entry name" value="DAO"/>
    <property type="match status" value="1"/>
</dbReference>
<dbReference type="RefSeq" id="WP_227254466.1">
    <property type="nucleotide sequence ID" value="NZ_CP053452.2"/>
</dbReference>
<dbReference type="InterPro" id="IPR036922">
    <property type="entry name" value="Rieske_2Fe-2S_sf"/>
</dbReference>